<dbReference type="PANTHER" id="PTHR43649">
    <property type="entry name" value="ARABINOSE-BINDING PROTEIN-RELATED"/>
    <property type="match status" value="1"/>
</dbReference>
<dbReference type="EMBL" id="BAAAHQ010000015">
    <property type="protein sequence ID" value="GAA0929749.1"/>
    <property type="molecule type" value="Genomic_DNA"/>
</dbReference>
<sequence length="418" mass="45321">MEKHVRTRRPAIALLALALMAAGCGSSTQSAGSENATISYAIWDKNDQASAEKIIAAFQQANPKVTVKLEITPWAQYWTKLQTAASGGTAPDVFWMNSLNVRMYAKGGVIAPLDESKADGLPTAVVDGYRYDGKLYGLPHNVNVPALWYDKKVFDSAGVKYPTADWTWADVQSAAKKLTDPAKGQYGIMAPMWDQAAFYNTMLQAGGRVLSPDGKKSGFDEPGSIQGLEFWTNLIKEKSAPAAEVYNDTDPIQLFQSGKYGMQYGGSWLASTYWNNPEIRERVDVVPLPKGPQGRGVVVIGTANAVSAKSEHPEASKAFAEFVVSQQAQQILSDSGGGAVSGREGTQESWFKAFPTFHLKEVFDVAASDGVPYPVSLNTAQWQDAQQKLLAEAWAGRRPTADVAKEIAARMNEILAKE</sequence>
<dbReference type="Proteomes" id="UP001501578">
    <property type="component" value="Unassembled WGS sequence"/>
</dbReference>
<evidence type="ECO:0000313" key="3">
    <source>
        <dbReference type="Proteomes" id="UP001501578"/>
    </source>
</evidence>
<dbReference type="Gene3D" id="3.40.190.10">
    <property type="entry name" value="Periplasmic binding protein-like II"/>
    <property type="match status" value="1"/>
</dbReference>
<dbReference type="SUPFAM" id="SSF53850">
    <property type="entry name" value="Periplasmic binding protein-like II"/>
    <property type="match status" value="1"/>
</dbReference>
<comment type="caution">
    <text evidence="2">The sequence shown here is derived from an EMBL/GenBank/DDBJ whole genome shotgun (WGS) entry which is preliminary data.</text>
</comment>
<feature type="signal peptide" evidence="1">
    <location>
        <begin position="1"/>
        <end position="31"/>
    </location>
</feature>
<dbReference type="PANTHER" id="PTHR43649:SF12">
    <property type="entry name" value="DIACETYLCHITOBIOSE BINDING PROTEIN DASA"/>
    <property type="match status" value="1"/>
</dbReference>
<name>A0ABN1PKZ0_9ACTN</name>
<feature type="chain" id="PRO_5045118266" evidence="1">
    <location>
        <begin position="32"/>
        <end position="418"/>
    </location>
</feature>
<dbReference type="CDD" id="cd13585">
    <property type="entry name" value="PBP2_TMBP_like"/>
    <property type="match status" value="1"/>
</dbReference>
<proteinExistence type="predicted"/>
<evidence type="ECO:0000313" key="2">
    <source>
        <dbReference type="EMBL" id="GAA0929749.1"/>
    </source>
</evidence>
<dbReference type="InterPro" id="IPR050490">
    <property type="entry name" value="Bact_solute-bd_prot1"/>
</dbReference>
<keyword evidence="3" id="KW-1185">Reference proteome</keyword>
<dbReference type="Pfam" id="PF01547">
    <property type="entry name" value="SBP_bac_1"/>
    <property type="match status" value="1"/>
</dbReference>
<keyword evidence="1" id="KW-0732">Signal</keyword>
<protein>
    <submittedName>
        <fullName evidence="2">Sugar ABC transporter substrate-binding protein</fullName>
    </submittedName>
</protein>
<dbReference type="InterPro" id="IPR006059">
    <property type="entry name" value="SBP"/>
</dbReference>
<accession>A0ABN1PKZ0</accession>
<dbReference type="PROSITE" id="PS51257">
    <property type="entry name" value="PROKAR_LIPOPROTEIN"/>
    <property type="match status" value="1"/>
</dbReference>
<evidence type="ECO:0000256" key="1">
    <source>
        <dbReference type="SAM" id="SignalP"/>
    </source>
</evidence>
<gene>
    <name evidence="2" type="ORF">GCM10009560_33810</name>
</gene>
<reference evidence="2 3" key="1">
    <citation type="journal article" date="2019" name="Int. J. Syst. Evol. Microbiol.">
        <title>The Global Catalogue of Microorganisms (GCM) 10K type strain sequencing project: providing services to taxonomists for standard genome sequencing and annotation.</title>
        <authorList>
            <consortium name="The Broad Institute Genomics Platform"/>
            <consortium name="The Broad Institute Genome Sequencing Center for Infectious Disease"/>
            <person name="Wu L."/>
            <person name="Ma J."/>
        </authorList>
    </citation>
    <scope>NUCLEOTIDE SEQUENCE [LARGE SCALE GENOMIC DNA]</scope>
    <source>
        <strain evidence="2 3">JCM 11136</strain>
    </source>
</reference>
<organism evidence="2 3">
    <name type="scientific">Nonomuraea longicatena</name>
    <dbReference type="NCBI Taxonomy" id="83682"/>
    <lineage>
        <taxon>Bacteria</taxon>
        <taxon>Bacillati</taxon>
        <taxon>Actinomycetota</taxon>
        <taxon>Actinomycetes</taxon>
        <taxon>Streptosporangiales</taxon>
        <taxon>Streptosporangiaceae</taxon>
        <taxon>Nonomuraea</taxon>
    </lineage>
</organism>